<organism evidence="1">
    <name type="scientific">Streptomyces sp. NBC_01393</name>
    <dbReference type="NCBI Taxonomy" id="2903851"/>
    <lineage>
        <taxon>Bacteria</taxon>
        <taxon>Bacillati</taxon>
        <taxon>Actinomycetota</taxon>
        <taxon>Actinomycetes</taxon>
        <taxon>Kitasatosporales</taxon>
        <taxon>Streptomycetaceae</taxon>
        <taxon>Streptomyces</taxon>
    </lineage>
</organism>
<reference evidence="1" key="1">
    <citation type="submission" date="2022-10" db="EMBL/GenBank/DDBJ databases">
        <title>The complete genomes of actinobacterial strains from the NBC collection.</title>
        <authorList>
            <person name="Joergensen T.S."/>
            <person name="Alvarez Arevalo M."/>
            <person name="Sterndorff E.B."/>
            <person name="Faurdal D."/>
            <person name="Vuksanovic O."/>
            <person name="Mourched A.-S."/>
            <person name="Charusanti P."/>
            <person name="Shaw S."/>
            <person name="Blin K."/>
            <person name="Weber T."/>
        </authorList>
    </citation>
    <scope>NUCLEOTIDE SEQUENCE</scope>
    <source>
        <strain evidence="1">NBC_01393</strain>
    </source>
</reference>
<evidence type="ECO:0000313" key="1">
    <source>
        <dbReference type="EMBL" id="WTZ14307.1"/>
    </source>
</evidence>
<dbReference type="AlphaFoldDB" id="A0AAU3IDD8"/>
<protein>
    <submittedName>
        <fullName evidence="1">Uncharacterized protein</fullName>
    </submittedName>
</protein>
<name>A0AAU3IDD8_9ACTN</name>
<dbReference type="EMBL" id="CP109546">
    <property type="protein sequence ID" value="WTZ14307.1"/>
    <property type="molecule type" value="Genomic_DNA"/>
</dbReference>
<proteinExistence type="predicted"/>
<accession>A0AAU3IDD8</accession>
<gene>
    <name evidence="1" type="ORF">OG699_43980</name>
</gene>
<sequence length="184" mass="20150">MPRPDLTEQEYLREVERLANEVVAAAIGEEWLSYAPDPSDATPLQRAVNALARAMRHYHFVGDGCAEEDGRPSIKLAGVVLIRPDAMPADLGETYEDACSRLGVDPRPEGWALWNTWGEGSVRVTMIVSAMDTTEGLLLNWARGRTVYPVMPVSSQIALIHQGWSGPMIFSPFGRSKLGLGGRS</sequence>